<comment type="caution">
    <text evidence="2">The sequence shown here is derived from an EMBL/GenBank/DDBJ whole genome shotgun (WGS) entry which is preliminary data.</text>
</comment>
<accession>A0ABR2XEL2</accession>
<protein>
    <submittedName>
        <fullName evidence="2">Meiosis protein SPO22/ZIP4 like-domain-containing protein</fullName>
    </submittedName>
</protein>
<dbReference type="EMBL" id="JARVKM010000064">
    <property type="protein sequence ID" value="KAK9772243.1"/>
    <property type="molecule type" value="Genomic_DNA"/>
</dbReference>
<dbReference type="PANTHER" id="PTHR40375:SF2">
    <property type="entry name" value="SPORULATION-SPECIFIC PROTEIN 22"/>
    <property type="match status" value="1"/>
</dbReference>
<name>A0ABR2XEL2_9PEZI</name>
<proteinExistence type="predicted"/>
<dbReference type="InterPro" id="IPR013940">
    <property type="entry name" value="Spo22/ZIP4/TEX11"/>
</dbReference>
<evidence type="ECO:0000313" key="2">
    <source>
        <dbReference type="EMBL" id="KAK9772243.1"/>
    </source>
</evidence>
<dbReference type="Pfam" id="PF08631">
    <property type="entry name" value="SPO22"/>
    <property type="match status" value="1"/>
</dbReference>
<organism evidence="2 3">
    <name type="scientific">Seiridium cardinale</name>
    <dbReference type="NCBI Taxonomy" id="138064"/>
    <lineage>
        <taxon>Eukaryota</taxon>
        <taxon>Fungi</taxon>
        <taxon>Dikarya</taxon>
        <taxon>Ascomycota</taxon>
        <taxon>Pezizomycotina</taxon>
        <taxon>Sordariomycetes</taxon>
        <taxon>Xylariomycetidae</taxon>
        <taxon>Amphisphaeriales</taxon>
        <taxon>Sporocadaceae</taxon>
        <taxon>Seiridium</taxon>
    </lineage>
</organism>
<dbReference type="Proteomes" id="UP001465668">
    <property type="component" value="Unassembled WGS sequence"/>
</dbReference>
<evidence type="ECO:0000256" key="1">
    <source>
        <dbReference type="ARBA" id="ARBA00023254"/>
    </source>
</evidence>
<gene>
    <name evidence="2" type="ORF">SCAR479_11098</name>
</gene>
<reference evidence="2 3" key="1">
    <citation type="submission" date="2024-02" db="EMBL/GenBank/DDBJ databases">
        <title>First draft genome assembly of two strains of Seiridium cardinale.</title>
        <authorList>
            <person name="Emiliani G."/>
            <person name="Scali E."/>
        </authorList>
    </citation>
    <scope>NUCLEOTIDE SEQUENCE [LARGE SCALE GENOMIC DNA]</scope>
    <source>
        <strain evidence="2 3">BM-138-000479</strain>
    </source>
</reference>
<dbReference type="InterPro" id="IPR039057">
    <property type="entry name" value="Spo22/ZIP4"/>
</dbReference>
<sequence>MASGPNSGGTGKKDKRVDAIIAFAQDMQEKLLNLKDESDVRHVLDELENQIRTLKSHTLQGPRWNDQLDLVGTDLWNTCVRLTHNSIEHSASVRRALVLTRVLAFQILVLAQGINSNEPDRLIRLAKLAIKTGRSCIDAHEIEFALLSLQKAVDYNGLLQNMQDRLSEDEQAICTKLEAEYFILRTVASWRDGRLDVAEHMYSKSESLRQRLGPASTETLADALFEMGNDFLGKRDFSMASKWLERAYELINSQDLEQLSREAIELRLSISLAIIHSLLGLNTDESFRAAENHVACIESELGDTFVVLLLRLEVLQKAPGEVFDSEAYADVLRRMIRTASLTDPIFNLIINHIRKLDDKSPTLAPPLLDQFIFDQVIPSEKTEWIERCILLRVILSTNRRDFPTDIDVLESVFDRISASTGRPLAVDPALAILTLIWKKVEATSAQSQLDLCESWCRLASHSLLDKCGPVNAGKIARKSLVCALERNDLDKAKETFLSMNEGVQSQPMTMYLAHKLALRVGDPAMASKCIDAVSKSAAKDPKFLYACCLDAQHSGDKLCTLEALKLLADKYELSQDCEIHFPALLRSMIRVQTSLIDSKEASHVDPGLVVDDLCKAFEAVVTFLQSEPRDRDGSKLFTVTELNWFSKNAYNLGVKHTPEWDLRCTIRICISCVSIMQYYPNDLPNHDVGDISLRAMFCHFMIATAYIALARAEDNVEAQLQDYLNSRKHTKAFETQLEGTVQHDDECSNDLVIKLTTLLVFDFEAAVNLKSWDELGSIARKAGIHGNLQALQAIADNLLRAQPPVQVVYATLRTIINEIFKLESFDSEKLAKYMRCLLRITVSDAELSSKLVEEICNMVKQAAKTQKPFPENELVWFATTTFNQAVDYNLTKDDELCQKWMGYAFSLAHYVCDGGLLEQTMQDHYTKLSWSP</sequence>
<keyword evidence="1" id="KW-0469">Meiosis</keyword>
<evidence type="ECO:0000313" key="3">
    <source>
        <dbReference type="Proteomes" id="UP001465668"/>
    </source>
</evidence>
<keyword evidence="3" id="KW-1185">Reference proteome</keyword>
<dbReference type="PANTHER" id="PTHR40375">
    <property type="entry name" value="SPORULATION-SPECIFIC PROTEIN 22"/>
    <property type="match status" value="1"/>
</dbReference>